<evidence type="ECO:0000313" key="2">
    <source>
        <dbReference type="EMBL" id="KAE8968769.1"/>
    </source>
</evidence>
<name>A0A6A3HHK6_9STRA</name>
<dbReference type="EMBL" id="QXFV01004598">
    <property type="protein sequence ID" value="KAE8968769.1"/>
    <property type="molecule type" value="Genomic_DNA"/>
</dbReference>
<accession>A0A6A3HHK6</accession>
<evidence type="ECO:0000313" key="4">
    <source>
        <dbReference type="Proteomes" id="UP000435112"/>
    </source>
</evidence>
<gene>
    <name evidence="2" type="ORF">PR001_g27695</name>
    <name evidence="1" type="ORF">PR002_g27750</name>
</gene>
<sequence length="364" mass="41205">MEDLRIDSHMLNTVYGLPRSVKTASDVVMALLEAKTSLSTCNFELALLLSGFKALERRITRIKIARIAYAALFERFLRVQRVVPELDCLPELTLPITRRLHELLRETFEVVAKLSSPGWMQYFLVDEWFEDTLSRICTDTAELLASGDRGLECAAELRGLLETPTRDNIPWIMKTSRAYLLVAVGRLQEATDQPTKLLICHELCHALQLYPDYNSEKNEDEVMSFTASELLTELELPTSQEALSALRQQDCLANHLVQVTPSDGEKCARVPEAVHFDLDPFIRGVNRTGMHLVIRVANMTLDNCVVQGKASFCEQTSRLSFFPAAEFERKSRYRVTVREREILSSLGGTLPDRPPFTIHFSTPA</sequence>
<evidence type="ECO:0000313" key="3">
    <source>
        <dbReference type="Proteomes" id="UP000429607"/>
    </source>
</evidence>
<dbReference type="EMBL" id="QXFU01004505">
    <property type="protein sequence ID" value="KAE8968442.1"/>
    <property type="molecule type" value="Genomic_DNA"/>
</dbReference>
<dbReference type="Proteomes" id="UP000429607">
    <property type="component" value="Unassembled WGS sequence"/>
</dbReference>
<proteinExistence type="predicted"/>
<dbReference type="AlphaFoldDB" id="A0A6A3HHK6"/>
<dbReference type="Proteomes" id="UP000435112">
    <property type="component" value="Unassembled WGS sequence"/>
</dbReference>
<reference evidence="3 4" key="1">
    <citation type="submission" date="2018-09" db="EMBL/GenBank/DDBJ databases">
        <title>Genomic investigation of the strawberry pathogen Phytophthora fragariae indicates pathogenicity is determined by transcriptional variation in three key races.</title>
        <authorList>
            <person name="Adams T.M."/>
            <person name="Armitage A.D."/>
            <person name="Sobczyk M.K."/>
            <person name="Bates H.J."/>
            <person name="Dunwell J.M."/>
            <person name="Nellist C.F."/>
            <person name="Harrison R.J."/>
        </authorList>
    </citation>
    <scope>NUCLEOTIDE SEQUENCE [LARGE SCALE GENOMIC DNA]</scope>
    <source>
        <strain evidence="2 3">SCRP249</strain>
        <strain evidence="1 4">SCRP324</strain>
    </source>
</reference>
<organism evidence="1 4">
    <name type="scientific">Phytophthora rubi</name>
    <dbReference type="NCBI Taxonomy" id="129364"/>
    <lineage>
        <taxon>Eukaryota</taxon>
        <taxon>Sar</taxon>
        <taxon>Stramenopiles</taxon>
        <taxon>Oomycota</taxon>
        <taxon>Peronosporomycetes</taxon>
        <taxon>Peronosporales</taxon>
        <taxon>Peronosporaceae</taxon>
        <taxon>Phytophthora</taxon>
    </lineage>
</organism>
<dbReference type="OrthoDB" id="126022at2759"/>
<comment type="caution">
    <text evidence="1">The sequence shown here is derived from an EMBL/GenBank/DDBJ whole genome shotgun (WGS) entry which is preliminary data.</text>
</comment>
<protein>
    <submittedName>
        <fullName evidence="1">Uncharacterized protein</fullName>
    </submittedName>
</protein>
<evidence type="ECO:0000313" key="1">
    <source>
        <dbReference type="EMBL" id="KAE8968442.1"/>
    </source>
</evidence>